<keyword evidence="1" id="KW-1133">Transmembrane helix</keyword>
<dbReference type="Proteomes" id="UP000054007">
    <property type="component" value="Unassembled WGS sequence"/>
</dbReference>
<evidence type="ECO:0008006" key="4">
    <source>
        <dbReference type="Google" id="ProtNLM"/>
    </source>
</evidence>
<sequence>MSAPAVVLWPTSPPPTSPRLHELGWIEFFLPDNTTYYVHPTLRATTDIDLRNSSKLDVVTSYFGRYKDGAPSGLELYLCERKSKRRDTALVEWWVDSAKRVISSKVHNVEGETQLLIEGKDDVLDMEYRYWTFIESHPAHCAVANAARLEAMDILTWSWTDQILPARTGIRTPFTQAECQELMNLLRSFEGNQTQALLHNRVIARIFLRLLEWRQSTYRPDKPLPASFARFKRNPLRTSFLQRLFRIIVGGACLGVPFLFATRMRHRMDIESGVHKTGSMFLLCAGTCLVAAVVLSASVTFLSLPGLDNIARIAGLVSVLLAAFSIASTVPAIFRYKADVERASAMLNSEGLIFISRRNVVFSLPIVFLLYAIVGFVTAVVLYSFRGAPAQQPFSDYTSWIVVGVVGACLGVLTTSVLIMTR</sequence>
<feature type="transmembrane region" description="Helical" evidence="1">
    <location>
        <begin position="397"/>
        <end position="420"/>
    </location>
</feature>
<feature type="transmembrane region" description="Helical" evidence="1">
    <location>
        <begin position="281"/>
        <end position="304"/>
    </location>
</feature>
<dbReference type="AlphaFoldDB" id="A0A0D7BC38"/>
<name>A0A0D7BC38_9AGAR</name>
<dbReference type="OrthoDB" id="3245306at2759"/>
<gene>
    <name evidence="2" type="ORF">CYLTODRAFT_352645</name>
</gene>
<keyword evidence="1" id="KW-0472">Membrane</keyword>
<feature type="transmembrane region" description="Helical" evidence="1">
    <location>
        <begin position="310"/>
        <end position="334"/>
    </location>
</feature>
<proteinExistence type="predicted"/>
<keyword evidence="3" id="KW-1185">Reference proteome</keyword>
<evidence type="ECO:0000313" key="2">
    <source>
        <dbReference type="EMBL" id="KIY67714.1"/>
    </source>
</evidence>
<dbReference type="EMBL" id="KN880519">
    <property type="protein sequence ID" value="KIY67714.1"/>
    <property type="molecule type" value="Genomic_DNA"/>
</dbReference>
<dbReference type="STRING" id="1314674.A0A0D7BC38"/>
<feature type="transmembrane region" description="Helical" evidence="1">
    <location>
        <begin position="360"/>
        <end position="385"/>
    </location>
</feature>
<keyword evidence="1" id="KW-0812">Transmembrane</keyword>
<accession>A0A0D7BC38</accession>
<reference evidence="2 3" key="1">
    <citation type="journal article" date="2015" name="Fungal Genet. Biol.">
        <title>Evolution of novel wood decay mechanisms in Agaricales revealed by the genome sequences of Fistulina hepatica and Cylindrobasidium torrendii.</title>
        <authorList>
            <person name="Floudas D."/>
            <person name="Held B.W."/>
            <person name="Riley R."/>
            <person name="Nagy L.G."/>
            <person name="Koehler G."/>
            <person name="Ransdell A.S."/>
            <person name="Younus H."/>
            <person name="Chow J."/>
            <person name="Chiniquy J."/>
            <person name="Lipzen A."/>
            <person name="Tritt A."/>
            <person name="Sun H."/>
            <person name="Haridas S."/>
            <person name="LaButti K."/>
            <person name="Ohm R.A."/>
            <person name="Kues U."/>
            <person name="Blanchette R.A."/>
            <person name="Grigoriev I.V."/>
            <person name="Minto R.E."/>
            <person name="Hibbett D.S."/>
        </authorList>
    </citation>
    <scope>NUCLEOTIDE SEQUENCE [LARGE SCALE GENOMIC DNA]</scope>
    <source>
        <strain evidence="2 3">FP15055 ss-10</strain>
    </source>
</reference>
<organism evidence="2 3">
    <name type="scientific">Cylindrobasidium torrendii FP15055 ss-10</name>
    <dbReference type="NCBI Taxonomy" id="1314674"/>
    <lineage>
        <taxon>Eukaryota</taxon>
        <taxon>Fungi</taxon>
        <taxon>Dikarya</taxon>
        <taxon>Basidiomycota</taxon>
        <taxon>Agaricomycotina</taxon>
        <taxon>Agaricomycetes</taxon>
        <taxon>Agaricomycetidae</taxon>
        <taxon>Agaricales</taxon>
        <taxon>Marasmiineae</taxon>
        <taxon>Physalacriaceae</taxon>
        <taxon>Cylindrobasidium</taxon>
    </lineage>
</organism>
<feature type="transmembrane region" description="Helical" evidence="1">
    <location>
        <begin position="240"/>
        <end position="260"/>
    </location>
</feature>
<evidence type="ECO:0000256" key="1">
    <source>
        <dbReference type="SAM" id="Phobius"/>
    </source>
</evidence>
<evidence type="ECO:0000313" key="3">
    <source>
        <dbReference type="Proteomes" id="UP000054007"/>
    </source>
</evidence>
<protein>
    <recommendedName>
        <fullName evidence="4">WW domain-containing protein</fullName>
    </recommendedName>
</protein>